<organism evidence="2 3">
    <name type="scientific">Thiomicrorhabdus heinhorstiae</name>
    <dbReference type="NCBI Taxonomy" id="2748010"/>
    <lineage>
        <taxon>Bacteria</taxon>
        <taxon>Pseudomonadati</taxon>
        <taxon>Pseudomonadota</taxon>
        <taxon>Gammaproteobacteria</taxon>
        <taxon>Thiotrichales</taxon>
        <taxon>Piscirickettsiaceae</taxon>
        <taxon>Thiomicrorhabdus</taxon>
    </lineage>
</organism>
<evidence type="ECO:0000313" key="2">
    <source>
        <dbReference type="EMBL" id="MBF6058267.1"/>
    </source>
</evidence>
<gene>
    <name evidence="2" type="ORF">H8792_007925</name>
</gene>
<dbReference type="InterPro" id="IPR037522">
    <property type="entry name" value="HD_GYP_dom"/>
</dbReference>
<dbReference type="RefSeq" id="WP_185978412.1">
    <property type="nucleotide sequence ID" value="NZ_JACBGI020000014.1"/>
</dbReference>
<dbReference type="SMART" id="SM00471">
    <property type="entry name" value="HDc"/>
    <property type="match status" value="1"/>
</dbReference>
<dbReference type="PANTHER" id="PTHR45228">
    <property type="entry name" value="CYCLIC DI-GMP PHOSPHODIESTERASE TM_0186-RELATED"/>
    <property type="match status" value="1"/>
</dbReference>
<comment type="caution">
    <text evidence="2">The sequence shown here is derived from an EMBL/GenBank/DDBJ whole genome shotgun (WGS) entry which is preliminary data.</text>
</comment>
<dbReference type="Proteomes" id="UP001193680">
    <property type="component" value="Unassembled WGS sequence"/>
</dbReference>
<proteinExistence type="predicted"/>
<dbReference type="PROSITE" id="PS51832">
    <property type="entry name" value="HD_GYP"/>
    <property type="match status" value="1"/>
</dbReference>
<protein>
    <submittedName>
        <fullName evidence="2">HD domain-containing protein</fullName>
    </submittedName>
</protein>
<dbReference type="Gene3D" id="1.10.3210.10">
    <property type="entry name" value="Hypothetical protein af1432"/>
    <property type="match status" value="1"/>
</dbReference>
<evidence type="ECO:0000313" key="3">
    <source>
        <dbReference type="Proteomes" id="UP001193680"/>
    </source>
</evidence>
<keyword evidence="3" id="KW-1185">Reference proteome</keyword>
<name>A0ABS0BWT2_9GAMM</name>
<dbReference type="PANTHER" id="PTHR45228:SF1">
    <property type="entry name" value="CYCLIC DI-GMP PHOSPHODIESTERASE TM_0186"/>
    <property type="match status" value="1"/>
</dbReference>
<dbReference type="EMBL" id="JACBGI020000014">
    <property type="protein sequence ID" value="MBF6058267.1"/>
    <property type="molecule type" value="Genomic_DNA"/>
</dbReference>
<dbReference type="InterPro" id="IPR003607">
    <property type="entry name" value="HD/PDEase_dom"/>
</dbReference>
<dbReference type="SUPFAM" id="SSF55781">
    <property type="entry name" value="GAF domain-like"/>
    <property type="match status" value="1"/>
</dbReference>
<evidence type="ECO:0000259" key="1">
    <source>
        <dbReference type="PROSITE" id="PS51832"/>
    </source>
</evidence>
<accession>A0ABS0BWT2</accession>
<dbReference type="CDD" id="cd00077">
    <property type="entry name" value="HDc"/>
    <property type="match status" value="1"/>
</dbReference>
<feature type="domain" description="HD-GYP" evidence="1">
    <location>
        <begin position="159"/>
        <end position="367"/>
    </location>
</feature>
<dbReference type="Pfam" id="PF13487">
    <property type="entry name" value="HD_5"/>
    <property type="match status" value="1"/>
</dbReference>
<dbReference type="Gene3D" id="3.30.450.40">
    <property type="match status" value="1"/>
</dbReference>
<sequence>MPLTYSSKNATFTQDLRSLHDYLRKEHPFIERISVALYDDATDMLKTYSNSTYGDNPLKFYEFPLGKSASLSESYRTRSPRIIDDLENLAGSAKQTHSQKIYQSGYRSSYTYPIFFHDKFFGFVFFNAKEPSVFSEEVAYRLNYVADLIGIMIQLDHQMHTVLDATLKSTIELTGLRDNETKEHTYRVAHYARLIALEIAESHQLNDEFIENVFQFAPLHDVGKIAIPDSILLKPGKLTVAEFDIMKSHVSHGAALIRKQLETFQLEELHQAQILLNIVLYHHEAMDGSGYQEGLKGEEIPIEARITSVADIFDALTTERPYKHAWSNQEAFDELHKMSGWKLDPACVDALYKRSREVESIQSLFGRL</sequence>
<dbReference type="InterPro" id="IPR029016">
    <property type="entry name" value="GAF-like_dom_sf"/>
</dbReference>
<dbReference type="SUPFAM" id="SSF109604">
    <property type="entry name" value="HD-domain/PDEase-like"/>
    <property type="match status" value="1"/>
</dbReference>
<reference evidence="2 3" key="1">
    <citation type="submission" date="2020-11" db="EMBL/GenBank/DDBJ databases">
        <title>Sulfur oxidizing isolate from Hospital Hole Sinkhole.</title>
        <authorList>
            <person name="Scott K.M."/>
        </authorList>
    </citation>
    <scope>NUCLEOTIDE SEQUENCE [LARGE SCALE GENOMIC DNA]</scope>
    <source>
        <strain evidence="2 3">HH1</strain>
    </source>
</reference>
<dbReference type="InterPro" id="IPR052020">
    <property type="entry name" value="Cyclic_di-GMP/3'3'-cGAMP_PDE"/>
</dbReference>